<dbReference type="GO" id="GO:0009251">
    <property type="term" value="P:glucan catabolic process"/>
    <property type="evidence" value="ECO:0007669"/>
    <property type="project" value="TreeGrafter"/>
</dbReference>
<evidence type="ECO:0000256" key="6">
    <source>
        <dbReference type="ARBA" id="ARBA00022801"/>
    </source>
</evidence>
<dbReference type="AlphaFoldDB" id="A0AAN9YFF9"/>
<dbReference type="InterPro" id="IPR001764">
    <property type="entry name" value="Glyco_hydro_3_N"/>
</dbReference>
<keyword evidence="10" id="KW-0812">Transmembrane</keyword>
<evidence type="ECO:0000256" key="9">
    <source>
        <dbReference type="SAM" id="MobiDB-lite"/>
    </source>
</evidence>
<sequence>MADLPEKTTIVDAQSTARPGLWTRITNRLPFLRRKRGIAIVVIAILVIIGGGLAGLAALHNRSSRNGDTSTGSGGSEGGSVPNDDAIKSDAYFYGDSPAVYPSRFSPDPYLSGALASDTVEGVQRAGVITSTKHFIGNEQETYRMPHGEHQAVSSNIDDQTMHELYLWPFQDAVRAGSANFMCSYQRINNSYGCANSYTLNGLLKTELGFQGFVVSDWGALYTGMATALAGLDVAMPNAGEYWGSKLKSAVNNGSIPETRIDDMITR</sequence>
<dbReference type="PANTHER" id="PTHR42715">
    <property type="entry name" value="BETA-GLUCOSIDASE"/>
    <property type="match status" value="1"/>
</dbReference>
<name>A0AAN9YFF9_9PEZI</name>
<feature type="transmembrane region" description="Helical" evidence="10">
    <location>
        <begin position="38"/>
        <end position="59"/>
    </location>
</feature>
<evidence type="ECO:0000259" key="11">
    <source>
        <dbReference type="Pfam" id="PF00933"/>
    </source>
</evidence>
<dbReference type="Gene3D" id="3.20.20.300">
    <property type="entry name" value="Glycoside hydrolase, family 3, N-terminal domain"/>
    <property type="match status" value="1"/>
</dbReference>
<dbReference type="Proteomes" id="UP001320245">
    <property type="component" value="Unassembled WGS sequence"/>
</dbReference>
<evidence type="ECO:0000256" key="2">
    <source>
        <dbReference type="ARBA" id="ARBA00004987"/>
    </source>
</evidence>
<accession>A0AAN9YFF9</accession>
<dbReference type="PROSITE" id="PS00775">
    <property type="entry name" value="GLYCOSYL_HYDROL_F3"/>
    <property type="match status" value="1"/>
</dbReference>
<evidence type="ECO:0000256" key="8">
    <source>
        <dbReference type="ARBA" id="ARBA00023295"/>
    </source>
</evidence>
<dbReference type="InterPro" id="IPR050288">
    <property type="entry name" value="Cellulose_deg_GH3"/>
</dbReference>
<evidence type="ECO:0000256" key="10">
    <source>
        <dbReference type="SAM" id="Phobius"/>
    </source>
</evidence>
<feature type="region of interest" description="Disordered" evidence="9">
    <location>
        <begin position="63"/>
        <end position="82"/>
    </location>
</feature>
<evidence type="ECO:0000256" key="5">
    <source>
        <dbReference type="ARBA" id="ARBA00022729"/>
    </source>
</evidence>
<keyword evidence="7" id="KW-0325">Glycoprotein</keyword>
<feature type="domain" description="Glycoside hydrolase family 3 N-terminal" evidence="11">
    <location>
        <begin position="105"/>
        <end position="267"/>
    </location>
</feature>
<comment type="catalytic activity">
    <reaction evidence="1">
        <text>Hydrolysis of terminal, non-reducing beta-D-glucosyl residues with release of beta-D-glucose.</text>
        <dbReference type="EC" id="3.2.1.21"/>
    </reaction>
</comment>
<comment type="pathway">
    <text evidence="2">Glycan metabolism; cellulose degradation.</text>
</comment>
<dbReference type="EMBL" id="JAJSPL020000023">
    <property type="protein sequence ID" value="KAK7739164.1"/>
    <property type="molecule type" value="Genomic_DNA"/>
</dbReference>
<evidence type="ECO:0000256" key="4">
    <source>
        <dbReference type="ARBA" id="ARBA00012744"/>
    </source>
</evidence>
<comment type="caution">
    <text evidence="12">The sequence shown here is derived from an EMBL/GenBank/DDBJ whole genome shotgun (WGS) entry which is preliminary data.</text>
</comment>
<evidence type="ECO:0000256" key="3">
    <source>
        <dbReference type="ARBA" id="ARBA00005336"/>
    </source>
</evidence>
<keyword evidence="10" id="KW-1133">Transmembrane helix</keyword>
<dbReference type="SUPFAM" id="SSF51445">
    <property type="entry name" value="(Trans)glycosidases"/>
    <property type="match status" value="1"/>
</dbReference>
<evidence type="ECO:0000256" key="7">
    <source>
        <dbReference type="ARBA" id="ARBA00023180"/>
    </source>
</evidence>
<dbReference type="PANTHER" id="PTHR42715:SF5">
    <property type="entry name" value="BETA-GLUCOSIDASE M-RELATED"/>
    <property type="match status" value="1"/>
</dbReference>
<dbReference type="InterPro" id="IPR017853">
    <property type="entry name" value="GH"/>
</dbReference>
<dbReference type="Pfam" id="PF00933">
    <property type="entry name" value="Glyco_hydro_3"/>
    <property type="match status" value="1"/>
</dbReference>
<dbReference type="InterPro" id="IPR036962">
    <property type="entry name" value="Glyco_hydro_3_N_sf"/>
</dbReference>
<reference evidence="12 13" key="1">
    <citation type="journal article" date="2023" name="PLoS ONE">
        <title>Cytospora paraplurivora sp. nov. isolated from orchards with fruit tree decline syndrome in Ontario, Canada.</title>
        <authorList>
            <person name="Ilyukhin E."/>
            <person name="Nguyen H.D.T."/>
            <person name="Castle A.J."/>
            <person name="Ellouze W."/>
        </authorList>
    </citation>
    <scope>NUCLEOTIDE SEQUENCE [LARGE SCALE GENOMIC DNA]</scope>
    <source>
        <strain evidence="12 13">FDS-564</strain>
    </source>
</reference>
<dbReference type="EC" id="3.2.1.21" evidence="4"/>
<evidence type="ECO:0000313" key="12">
    <source>
        <dbReference type="EMBL" id="KAK7739164.1"/>
    </source>
</evidence>
<proteinExistence type="inferred from homology"/>
<dbReference type="PRINTS" id="PR00133">
    <property type="entry name" value="GLHYDRLASE3"/>
</dbReference>
<organism evidence="12 13">
    <name type="scientific">Cytospora paraplurivora</name>
    <dbReference type="NCBI Taxonomy" id="2898453"/>
    <lineage>
        <taxon>Eukaryota</taxon>
        <taxon>Fungi</taxon>
        <taxon>Dikarya</taxon>
        <taxon>Ascomycota</taxon>
        <taxon>Pezizomycotina</taxon>
        <taxon>Sordariomycetes</taxon>
        <taxon>Sordariomycetidae</taxon>
        <taxon>Diaporthales</taxon>
        <taxon>Cytosporaceae</taxon>
        <taxon>Cytospora</taxon>
    </lineage>
</organism>
<comment type="similarity">
    <text evidence="3">Belongs to the glycosyl hydrolase 3 family.</text>
</comment>
<evidence type="ECO:0000313" key="13">
    <source>
        <dbReference type="Proteomes" id="UP001320245"/>
    </source>
</evidence>
<protein>
    <recommendedName>
        <fullName evidence="4">beta-glucosidase</fullName>
        <ecNumber evidence="4">3.2.1.21</ecNumber>
    </recommendedName>
</protein>
<keyword evidence="5" id="KW-0732">Signal</keyword>
<keyword evidence="6" id="KW-0378">Hydrolase</keyword>
<keyword evidence="8" id="KW-0326">Glycosidase</keyword>
<gene>
    <name evidence="12" type="ORF">SLS53_005800</name>
</gene>
<evidence type="ECO:0000256" key="1">
    <source>
        <dbReference type="ARBA" id="ARBA00000448"/>
    </source>
</evidence>
<dbReference type="InterPro" id="IPR019800">
    <property type="entry name" value="Glyco_hydro_3_AS"/>
</dbReference>
<keyword evidence="10" id="KW-0472">Membrane</keyword>
<dbReference type="GO" id="GO:0008422">
    <property type="term" value="F:beta-glucosidase activity"/>
    <property type="evidence" value="ECO:0007669"/>
    <property type="project" value="UniProtKB-EC"/>
</dbReference>
<keyword evidence="13" id="KW-1185">Reference proteome</keyword>